<evidence type="ECO:0000313" key="2">
    <source>
        <dbReference type="EMBL" id="UYV63979.1"/>
    </source>
</evidence>
<feature type="transmembrane region" description="Helical" evidence="1">
    <location>
        <begin position="21"/>
        <end position="43"/>
    </location>
</feature>
<organism evidence="2 3">
    <name type="scientific">Cordylochernes scorpioides</name>
    <dbReference type="NCBI Taxonomy" id="51811"/>
    <lineage>
        <taxon>Eukaryota</taxon>
        <taxon>Metazoa</taxon>
        <taxon>Ecdysozoa</taxon>
        <taxon>Arthropoda</taxon>
        <taxon>Chelicerata</taxon>
        <taxon>Arachnida</taxon>
        <taxon>Pseudoscorpiones</taxon>
        <taxon>Cheliferoidea</taxon>
        <taxon>Chernetidae</taxon>
        <taxon>Cordylochernes</taxon>
    </lineage>
</organism>
<feature type="transmembrane region" description="Helical" evidence="1">
    <location>
        <begin position="49"/>
        <end position="67"/>
    </location>
</feature>
<dbReference type="EMBL" id="CP092864">
    <property type="protein sequence ID" value="UYV63979.1"/>
    <property type="molecule type" value="Genomic_DNA"/>
</dbReference>
<gene>
    <name evidence="2" type="ORF">LAZ67_2006239</name>
</gene>
<reference evidence="2 3" key="1">
    <citation type="submission" date="2022-01" db="EMBL/GenBank/DDBJ databases">
        <title>A chromosomal length assembly of Cordylochernes scorpioides.</title>
        <authorList>
            <person name="Zeh D."/>
            <person name="Zeh J."/>
        </authorList>
    </citation>
    <scope>NUCLEOTIDE SEQUENCE [LARGE SCALE GENOMIC DNA]</scope>
    <source>
        <strain evidence="2">IN4F17</strain>
        <tissue evidence="2">Whole Body</tissue>
    </source>
</reference>
<evidence type="ECO:0000313" key="3">
    <source>
        <dbReference type="Proteomes" id="UP001235939"/>
    </source>
</evidence>
<protein>
    <submittedName>
        <fullName evidence="2">Uncharacterized protein</fullName>
    </submittedName>
</protein>
<dbReference type="Proteomes" id="UP001235939">
    <property type="component" value="Chromosome 02"/>
</dbReference>
<sequence>MFLARAIGAVGVPVRGMAFGVRVVLVVRVSAGLVAVFVAAVVVVAVVRGVVVVFSLLVVVPVVMMAMDQQSQFQFFRKESWLGEWTVVVQKVIG</sequence>
<accession>A0ABY6K588</accession>
<keyword evidence="1" id="KW-1133">Transmembrane helix</keyword>
<keyword evidence="3" id="KW-1185">Reference proteome</keyword>
<keyword evidence="1" id="KW-0812">Transmembrane</keyword>
<evidence type="ECO:0000256" key="1">
    <source>
        <dbReference type="SAM" id="Phobius"/>
    </source>
</evidence>
<keyword evidence="1" id="KW-0472">Membrane</keyword>
<name>A0ABY6K588_9ARAC</name>
<proteinExistence type="predicted"/>